<dbReference type="Pfam" id="PF01262">
    <property type="entry name" value="AlaDh_PNT_C"/>
    <property type="match status" value="1"/>
</dbReference>
<keyword evidence="10" id="KW-0460">Magnesium</keyword>
<accession>A0A0R1W152</accession>
<dbReference type="EMBL" id="AZFX01000059">
    <property type="protein sequence ID" value="KRM09091.1"/>
    <property type="molecule type" value="Genomic_DNA"/>
</dbReference>
<dbReference type="GO" id="GO:0000166">
    <property type="term" value="F:nucleotide binding"/>
    <property type="evidence" value="ECO:0007669"/>
    <property type="project" value="UniProtKB-KW"/>
</dbReference>
<feature type="active site" description="Proton donor/acceptor" evidence="7">
    <location>
        <position position="271"/>
    </location>
</feature>
<comment type="pathway">
    <text evidence="1">Amino-acid degradation; L-alanine degradation via dehydrogenase pathway; NH(3) and pyruvate from L-alanine: step 1/1.</text>
</comment>
<dbReference type="Proteomes" id="UP000051315">
    <property type="component" value="Unassembled WGS sequence"/>
</dbReference>
<evidence type="ECO:0000256" key="2">
    <source>
        <dbReference type="ARBA" id="ARBA00005689"/>
    </source>
</evidence>
<dbReference type="FunFam" id="3.40.50.720:FF:000049">
    <property type="entry name" value="Alanine dehydrogenase"/>
    <property type="match status" value="1"/>
</dbReference>
<dbReference type="PATRIC" id="fig|1423735.3.peg.1806"/>
<dbReference type="PANTHER" id="PTHR42795">
    <property type="entry name" value="ALANINE DEHYDROGENASE"/>
    <property type="match status" value="1"/>
</dbReference>
<dbReference type="UniPathway" id="UPA00527">
    <property type="reaction ID" value="UER00585"/>
</dbReference>
<dbReference type="PANTHER" id="PTHR42795:SF1">
    <property type="entry name" value="ALANINE DEHYDROGENASE"/>
    <property type="match status" value="1"/>
</dbReference>
<feature type="binding site" evidence="9">
    <location>
        <position position="221"/>
    </location>
    <ligand>
        <name>NAD(+)</name>
        <dbReference type="ChEBI" id="CHEBI:57540"/>
    </ligand>
</feature>
<organism evidence="13 14">
    <name type="scientific">Lapidilactobacillus concavus DSM 17758</name>
    <dbReference type="NCBI Taxonomy" id="1423735"/>
    <lineage>
        <taxon>Bacteria</taxon>
        <taxon>Bacillati</taxon>
        <taxon>Bacillota</taxon>
        <taxon>Bacilli</taxon>
        <taxon>Lactobacillales</taxon>
        <taxon>Lactobacillaceae</taxon>
        <taxon>Lapidilactobacillus</taxon>
    </lineage>
</organism>
<keyword evidence="14" id="KW-1185">Reference proteome</keyword>
<dbReference type="CDD" id="cd05305">
    <property type="entry name" value="L-AlaDH"/>
    <property type="match status" value="1"/>
</dbReference>
<keyword evidence="5 6" id="KW-0520">NAD</keyword>
<dbReference type="SMART" id="SM01003">
    <property type="entry name" value="AlaDh_PNT_N"/>
    <property type="match status" value="1"/>
</dbReference>
<protein>
    <recommendedName>
        <fullName evidence="3 6">Alanine dehydrogenase</fullName>
        <ecNumber evidence="3 6">1.4.1.1</ecNumber>
    </recommendedName>
</protein>
<dbReference type="STRING" id="1423735.FC15_GL001738"/>
<dbReference type="GO" id="GO:0046872">
    <property type="term" value="F:metal ion binding"/>
    <property type="evidence" value="ECO:0007669"/>
    <property type="project" value="UniProtKB-KW"/>
</dbReference>
<feature type="domain" description="Alanine dehydrogenase/pyridine nucleotide transhydrogenase N-terminal" evidence="12">
    <location>
        <begin position="7"/>
        <end position="138"/>
    </location>
</feature>
<reference evidence="13 14" key="1">
    <citation type="journal article" date="2015" name="Genome Announc.">
        <title>Expanding the biotechnology potential of lactobacilli through comparative genomics of 213 strains and associated genera.</title>
        <authorList>
            <person name="Sun Z."/>
            <person name="Harris H.M."/>
            <person name="McCann A."/>
            <person name="Guo C."/>
            <person name="Argimon S."/>
            <person name="Zhang W."/>
            <person name="Yang X."/>
            <person name="Jeffery I.B."/>
            <person name="Cooney J.C."/>
            <person name="Kagawa T.F."/>
            <person name="Liu W."/>
            <person name="Song Y."/>
            <person name="Salvetti E."/>
            <person name="Wrobel A."/>
            <person name="Rasinkangas P."/>
            <person name="Parkhill J."/>
            <person name="Rea M.C."/>
            <person name="O'Sullivan O."/>
            <person name="Ritari J."/>
            <person name="Douillard F.P."/>
            <person name="Paul Ross R."/>
            <person name="Yang R."/>
            <person name="Briner A.E."/>
            <person name="Felis G.E."/>
            <person name="de Vos W.M."/>
            <person name="Barrangou R."/>
            <person name="Klaenhammer T.R."/>
            <person name="Caufield P.W."/>
            <person name="Cui Y."/>
            <person name="Zhang H."/>
            <person name="O'Toole P.W."/>
        </authorList>
    </citation>
    <scope>NUCLEOTIDE SEQUENCE [LARGE SCALE GENOMIC DNA]</scope>
    <source>
        <strain evidence="13 14">DSM 17758</strain>
    </source>
</reference>
<evidence type="ECO:0000256" key="5">
    <source>
        <dbReference type="ARBA" id="ARBA00023027"/>
    </source>
</evidence>
<dbReference type="InterPro" id="IPR008141">
    <property type="entry name" value="Ala_DH"/>
</dbReference>
<keyword evidence="10" id="KW-0479">Metal-binding</keyword>
<feature type="active site" description="Proton donor/acceptor" evidence="7">
    <location>
        <position position="97"/>
    </location>
</feature>
<evidence type="ECO:0000313" key="14">
    <source>
        <dbReference type="Proteomes" id="UP000051315"/>
    </source>
</evidence>
<dbReference type="InterPro" id="IPR007698">
    <property type="entry name" value="AlaDH/PNT_NAD(H)-bd"/>
</dbReference>
<feature type="domain" description="Alanine dehydrogenase/pyridine nucleotide transhydrogenase NAD(H)-binding" evidence="11">
    <location>
        <begin position="150"/>
        <end position="299"/>
    </location>
</feature>
<dbReference type="SUPFAM" id="SSF51735">
    <property type="entry name" value="NAD(P)-binding Rossmann-fold domains"/>
    <property type="match status" value="1"/>
</dbReference>
<evidence type="ECO:0000259" key="12">
    <source>
        <dbReference type="SMART" id="SM01003"/>
    </source>
</evidence>
<evidence type="ECO:0000256" key="3">
    <source>
        <dbReference type="ARBA" id="ARBA00012897"/>
    </source>
</evidence>
<evidence type="ECO:0000259" key="11">
    <source>
        <dbReference type="SMART" id="SM01002"/>
    </source>
</evidence>
<feature type="binding site" evidence="8">
    <location>
        <position position="76"/>
    </location>
    <ligand>
        <name>substrate</name>
    </ligand>
</feature>
<keyword evidence="4 6" id="KW-0560">Oxidoreductase</keyword>
<evidence type="ECO:0000256" key="1">
    <source>
        <dbReference type="ARBA" id="ARBA00005206"/>
    </source>
</evidence>
<evidence type="ECO:0000313" key="13">
    <source>
        <dbReference type="EMBL" id="KRM09091.1"/>
    </source>
</evidence>
<dbReference type="EC" id="1.4.1.1" evidence="3 6"/>
<evidence type="ECO:0000256" key="6">
    <source>
        <dbReference type="PIRNR" id="PIRNR000183"/>
    </source>
</evidence>
<feature type="binding site" evidence="10">
    <location>
        <position position="325"/>
    </location>
    <ligand>
        <name>Mg(2+)</name>
        <dbReference type="ChEBI" id="CHEBI:18420"/>
    </ligand>
</feature>
<sequence>MLVMQIGIPKEIKDHEDRVGITPAGVSILVKNHHQVIVEAAAGEGAGYPDEAYEVAGAKIGTAEQAWQSEMVIKVKEPLPEEYQYFKPGLILYTYLHLAANRQLAEALLEHHVTAIGYETMRGADGSLPALNPMSEVAGRMAVLIGAQFLQTEYGGKGLLLSGVPGVRKSRVTVIGGGVVGLNAAKTALGLGAQVTLLDINPRVLASVDNQFDGHIQTLYSNSANIAASVKTADLVIGAVLIPGAKAPILVSEEMIASMTPGSVVVDIPIDQGGIFETTDHATTFTDPTYIRHGVVHYAVANVPGAVPKTATDALTSVTINYATELANDGIKAAIKHNATIASGLNIYDGHVTAQAVAKSLDLPYQPLK</sequence>
<feature type="binding site" evidence="9">
    <location>
        <position position="135"/>
    </location>
    <ligand>
        <name>NAD(+)</name>
        <dbReference type="ChEBI" id="CHEBI:57540"/>
    </ligand>
</feature>
<dbReference type="InterPro" id="IPR008143">
    <property type="entry name" value="Ala_DH/PNT_CS2"/>
</dbReference>
<feature type="binding site" evidence="9">
    <location>
        <position position="199"/>
    </location>
    <ligand>
        <name>NAD(+)</name>
        <dbReference type="ChEBI" id="CHEBI:57540"/>
    </ligand>
</feature>
<name>A0A0R1W152_9LACO</name>
<dbReference type="InterPro" id="IPR036291">
    <property type="entry name" value="NAD(P)-bd_dom_sf"/>
</dbReference>
<evidence type="ECO:0000256" key="4">
    <source>
        <dbReference type="ARBA" id="ARBA00023002"/>
    </source>
</evidence>
<comment type="caution">
    <text evidence="13">The sequence shown here is derived from an EMBL/GenBank/DDBJ whole genome shotgun (WGS) entry which is preliminary data.</text>
</comment>
<dbReference type="AlphaFoldDB" id="A0A0R1W152"/>
<dbReference type="SUPFAM" id="SSF52283">
    <property type="entry name" value="Formate/glycerate dehydrogenase catalytic domain-like"/>
    <property type="match status" value="1"/>
</dbReference>
<dbReference type="Gene3D" id="3.40.50.720">
    <property type="entry name" value="NAD(P)-binding Rossmann-like Domain"/>
    <property type="match status" value="2"/>
</dbReference>
<evidence type="ECO:0000256" key="10">
    <source>
        <dbReference type="PIRSR" id="PIRSR000183-4"/>
    </source>
</evidence>
<proteinExistence type="inferred from homology"/>
<dbReference type="PIRSF" id="PIRSF000183">
    <property type="entry name" value="Alanine_dh"/>
    <property type="match status" value="1"/>
</dbReference>
<dbReference type="GO" id="GO:0005886">
    <property type="term" value="C:plasma membrane"/>
    <property type="evidence" value="ECO:0007669"/>
    <property type="project" value="TreeGrafter"/>
</dbReference>
<dbReference type="Pfam" id="PF05222">
    <property type="entry name" value="AlaDh_PNT_N"/>
    <property type="match status" value="1"/>
</dbReference>
<dbReference type="GO" id="GO:0000286">
    <property type="term" value="F:alanine dehydrogenase activity"/>
    <property type="evidence" value="ECO:0007669"/>
    <property type="project" value="UniProtKB-UniRule"/>
</dbReference>
<dbReference type="SMART" id="SM01002">
    <property type="entry name" value="AlaDh_PNT_C"/>
    <property type="match status" value="1"/>
</dbReference>
<dbReference type="PROSITE" id="PS00837">
    <property type="entry name" value="ALADH_PNT_2"/>
    <property type="match status" value="1"/>
</dbReference>
<feature type="binding site" evidence="8">
    <location>
        <position position="18"/>
    </location>
    <ligand>
        <name>substrate</name>
    </ligand>
</feature>
<comment type="cofactor">
    <cofactor evidence="10">
        <name>Mg(2+)</name>
        <dbReference type="ChEBI" id="CHEBI:18420"/>
    </cofactor>
    <text evidence="10">Binds 1 Mg(2+) ion per subunit.</text>
</comment>
<dbReference type="GO" id="GO:0042853">
    <property type="term" value="P:L-alanine catabolic process"/>
    <property type="evidence" value="ECO:0007669"/>
    <property type="project" value="UniProtKB-UniPathway"/>
</dbReference>
<evidence type="ECO:0000256" key="8">
    <source>
        <dbReference type="PIRSR" id="PIRSR000183-2"/>
    </source>
</evidence>
<dbReference type="NCBIfam" id="TIGR00518">
    <property type="entry name" value="alaDH"/>
    <property type="match status" value="1"/>
</dbReference>
<evidence type="ECO:0000256" key="7">
    <source>
        <dbReference type="PIRSR" id="PIRSR000183-1"/>
    </source>
</evidence>
<gene>
    <name evidence="13" type="ORF">FC15_GL001738</name>
</gene>
<dbReference type="InterPro" id="IPR007886">
    <property type="entry name" value="AlaDH/PNT_N"/>
</dbReference>
<comment type="similarity">
    <text evidence="2 6">Belongs to the AlaDH/PNT family.</text>
</comment>
<evidence type="ECO:0000256" key="9">
    <source>
        <dbReference type="PIRSR" id="PIRSR000183-3"/>
    </source>
</evidence>
<comment type="catalytic activity">
    <reaction evidence="6">
        <text>L-alanine + NAD(+) + H2O = pyruvate + NH4(+) + NADH + H(+)</text>
        <dbReference type="Rhea" id="RHEA:18405"/>
        <dbReference type="ChEBI" id="CHEBI:15361"/>
        <dbReference type="ChEBI" id="CHEBI:15377"/>
        <dbReference type="ChEBI" id="CHEBI:15378"/>
        <dbReference type="ChEBI" id="CHEBI:28938"/>
        <dbReference type="ChEBI" id="CHEBI:57540"/>
        <dbReference type="ChEBI" id="CHEBI:57945"/>
        <dbReference type="ChEBI" id="CHEBI:57972"/>
        <dbReference type="EC" id="1.4.1.1"/>
    </reaction>
</comment>
<keyword evidence="9" id="KW-0547">Nucleotide-binding</keyword>
<feature type="binding site" evidence="9">
    <location>
        <begin position="240"/>
        <end position="241"/>
    </location>
    <ligand>
        <name>NAD(+)</name>
        <dbReference type="ChEBI" id="CHEBI:57540"/>
    </ligand>
</feature>
<feature type="binding site" evidence="9">
    <location>
        <begin position="268"/>
        <end position="271"/>
    </location>
    <ligand>
        <name>NAD(+)</name>
        <dbReference type="ChEBI" id="CHEBI:57540"/>
    </ligand>
</feature>